<keyword evidence="2" id="KW-0472">Membrane</keyword>
<accession>A0A444U6Q2</accession>
<dbReference type="AlphaFoldDB" id="A0A444U6Q2"/>
<organism evidence="3 4">
    <name type="scientific">Acipenser ruthenus</name>
    <name type="common">Sterlet sturgeon</name>
    <dbReference type="NCBI Taxonomy" id="7906"/>
    <lineage>
        <taxon>Eukaryota</taxon>
        <taxon>Metazoa</taxon>
        <taxon>Chordata</taxon>
        <taxon>Craniata</taxon>
        <taxon>Vertebrata</taxon>
        <taxon>Euteleostomi</taxon>
        <taxon>Actinopterygii</taxon>
        <taxon>Chondrostei</taxon>
        <taxon>Acipenseriformes</taxon>
        <taxon>Acipenseridae</taxon>
        <taxon>Acipenser</taxon>
    </lineage>
</organism>
<reference evidence="3 4" key="1">
    <citation type="submission" date="2019-01" db="EMBL/GenBank/DDBJ databases">
        <title>Draft Genome and Complete Hox-Cluster Characterization of the Sterlet Sturgeon (Acipenser ruthenus).</title>
        <authorList>
            <person name="Wei Q."/>
        </authorList>
    </citation>
    <scope>NUCLEOTIDE SEQUENCE [LARGE SCALE GENOMIC DNA]</scope>
    <source>
        <strain evidence="3">WHYD16114868_AA</strain>
        <tissue evidence="3">Blood</tissue>
    </source>
</reference>
<gene>
    <name evidence="3" type="ORF">EOD39_1861</name>
</gene>
<feature type="compositionally biased region" description="Basic and acidic residues" evidence="1">
    <location>
        <begin position="21"/>
        <end position="37"/>
    </location>
</feature>
<evidence type="ECO:0000313" key="3">
    <source>
        <dbReference type="EMBL" id="RXM30875.1"/>
    </source>
</evidence>
<comment type="caution">
    <text evidence="3">The sequence shown here is derived from an EMBL/GenBank/DDBJ whole genome shotgun (WGS) entry which is preliminary data.</text>
</comment>
<dbReference type="Proteomes" id="UP000289886">
    <property type="component" value="Unassembled WGS sequence"/>
</dbReference>
<protein>
    <submittedName>
        <fullName evidence="3">Uncharacterized protein</fullName>
    </submittedName>
</protein>
<evidence type="ECO:0000256" key="2">
    <source>
        <dbReference type="SAM" id="Phobius"/>
    </source>
</evidence>
<feature type="transmembrane region" description="Helical" evidence="2">
    <location>
        <begin position="246"/>
        <end position="265"/>
    </location>
</feature>
<feature type="region of interest" description="Disordered" evidence="1">
    <location>
        <begin position="1"/>
        <end position="56"/>
    </location>
</feature>
<evidence type="ECO:0000256" key="1">
    <source>
        <dbReference type="SAM" id="MobiDB-lite"/>
    </source>
</evidence>
<keyword evidence="2" id="KW-0812">Transmembrane</keyword>
<keyword evidence="4" id="KW-1185">Reference proteome</keyword>
<dbReference type="EMBL" id="SCEB01215184">
    <property type="protein sequence ID" value="RXM30875.1"/>
    <property type="molecule type" value="Genomic_DNA"/>
</dbReference>
<sequence length="288" mass="31757">MRTVRARYGVTGPKVTNAHQPAKEQRKPKERTAKNTEEGEIVEGPAVADKAGEGVDKAENPVVADKAEETIAAQPPVEDEAPVETDLPAAETAAEQLSTSKAIQEEAKSAKGRLQGISSEVTALICGFETASRFSAISELEGEQILDNVSEIAVDDQWSISLSDFLLDSEMLVLSEIGDTDPSVADLPPEAAVKVRQDPAPTEGQVQPAETETKAGEQRLHRLKEMLQKEEAPSLNRKKKRQCKKYFTMAVTMYGFLLFIILTMARMGQWFQFLVSWHRQGRWSHHSV</sequence>
<keyword evidence="2" id="KW-1133">Transmembrane helix</keyword>
<proteinExistence type="predicted"/>
<evidence type="ECO:0000313" key="4">
    <source>
        <dbReference type="Proteomes" id="UP000289886"/>
    </source>
</evidence>
<name>A0A444U6Q2_ACIRT</name>